<evidence type="ECO:0000313" key="3">
    <source>
        <dbReference type="Proteomes" id="UP000238882"/>
    </source>
</evidence>
<feature type="transmembrane region" description="Helical" evidence="1">
    <location>
        <begin position="12"/>
        <end position="33"/>
    </location>
</feature>
<keyword evidence="1" id="KW-1133">Transmembrane helix</keyword>
<protein>
    <submittedName>
        <fullName evidence="2">Uncharacterized protein</fullName>
    </submittedName>
</protein>
<keyword evidence="1" id="KW-0472">Membrane</keyword>
<dbReference type="EMBL" id="MSCN01000001">
    <property type="protein sequence ID" value="PQJ78011.1"/>
    <property type="molecule type" value="Genomic_DNA"/>
</dbReference>
<dbReference type="RefSeq" id="WP_105014593.1">
    <property type="nucleotide sequence ID" value="NZ_MSCN01000001.1"/>
</dbReference>
<evidence type="ECO:0000313" key="2">
    <source>
        <dbReference type="EMBL" id="PQJ78011.1"/>
    </source>
</evidence>
<proteinExistence type="predicted"/>
<name>A0A2S7WL29_9FLAO</name>
<comment type="caution">
    <text evidence="2">The sequence shown here is derived from an EMBL/GenBank/DDBJ whole genome shotgun (WGS) entry which is preliminary data.</text>
</comment>
<feature type="transmembrane region" description="Helical" evidence="1">
    <location>
        <begin position="45"/>
        <end position="67"/>
    </location>
</feature>
<keyword evidence="3" id="KW-1185">Reference proteome</keyword>
<sequence length="81" mass="9179">MSTDTDLLRKGLFRLGILILLFIASPIIITMSFKALDKFTEAPKIYFAYAFIGIGCLLLIFTVYFAFKTFGVIQKAIFNKD</sequence>
<gene>
    <name evidence="2" type="ORF">BTO18_01875</name>
</gene>
<dbReference type="OrthoDB" id="1202970at2"/>
<organism evidence="2 3">
    <name type="scientific">Polaribacter porphyrae</name>
    <dbReference type="NCBI Taxonomy" id="1137780"/>
    <lineage>
        <taxon>Bacteria</taxon>
        <taxon>Pseudomonadati</taxon>
        <taxon>Bacteroidota</taxon>
        <taxon>Flavobacteriia</taxon>
        <taxon>Flavobacteriales</taxon>
        <taxon>Flavobacteriaceae</taxon>
    </lineage>
</organism>
<reference evidence="2 3" key="1">
    <citation type="submission" date="2016-12" db="EMBL/GenBank/DDBJ databases">
        <title>Trade-off between light-utilization and light-protection in marine flavobacteria.</title>
        <authorList>
            <person name="Kumagai Y."/>
            <person name="Yoshizawa S."/>
            <person name="Kogure K."/>
            <person name="Iwasaki W."/>
        </authorList>
    </citation>
    <scope>NUCLEOTIDE SEQUENCE [LARGE SCALE GENOMIC DNA]</scope>
    <source>
        <strain evidence="2 3">NBRC 108759</strain>
    </source>
</reference>
<dbReference type="InterPro" id="IPR046077">
    <property type="entry name" value="DUF6095"/>
</dbReference>
<keyword evidence="1" id="KW-0812">Transmembrane</keyword>
<dbReference type="Proteomes" id="UP000238882">
    <property type="component" value="Unassembled WGS sequence"/>
</dbReference>
<accession>A0A2S7WL29</accession>
<dbReference type="Pfam" id="PF19589">
    <property type="entry name" value="DUF6095"/>
    <property type="match status" value="1"/>
</dbReference>
<dbReference type="AlphaFoldDB" id="A0A2S7WL29"/>
<evidence type="ECO:0000256" key="1">
    <source>
        <dbReference type="SAM" id="Phobius"/>
    </source>
</evidence>